<sequence length="237" mass="26760">MKKILYGICLLVMQQAVAQKSTNIKWHRLVVGGKNSYFTKTHVITDTVMIEDQFGTGDIWDNSPMEIKVANIVTNSNEERIITKYGDSLYAVIIFKNITDSAANVCYYSNTFATITAAQQYKPDENSFFKWYTTIGYEAEMAKPVMPTMTKNDVIDFAKYYAGIVKQIKENIKNTTGDEKTKAGLAMAMILNAVPTKYASIKGYNSYKSLAVIEKGLKTFGKDKEVIKYFETNKSKK</sequence>
<reference evidence="2" key="1">
    <citation type="journal article" date="2019" name="Int. J. Syst. Evol. Microbiol.">
        <title>The Global Catalogue of Microorganisms (GCM) 10K type strain sequencing project: providing services to taxonomists for standard genome sequencing and annotation.</title>
        <authorList>
            <consortium name="The Broad Institute Genomics Platform"/>
            <consortium name="The Broad Institute Genome Sequencing Center for Infectious Disease"/>
            <person name="Wu L."/>
            <person name="Ma J."/>
        </authorList>
    </citation>
    <scope>NUCLEOTIDE SEQUENCE [LARGE SCALE GENOMIC DNA]</scope>
    <source>
        <strain evidence="2">CECT 8289</strain>
    </source>
</reference>
<keyword evidence="2" id="KW-1185">Reference proteome</keyword>
<dbReference type="EMBL" id="JBHSCZ010000002">
    <property type="protein sequence ID" value="MFC4262787.1"/>
    <property type="molecule type" value="Genomic_DNA"/>
</dbReference>
<name>A0ABV8QSZ3_9BACT</name>
<dbReference type="RefSeq" id="WP_379708575.1">
    <property type="nucleotide sequence ID" value="NZ_JBHSCZ010000002.1"/>
</dbReference>
<dbReference type="Proteomes" id="UP001595907">
    <property type="component" value="Unassembled WGS sequence"/>
</dbReference>
<evidence type="ECO:0008006" key="3">
    <source>
        <dbReference type="Google" id="ProtNLM"/>
    </source>
</evidence>
<protein>
    <recommendedName>
        <fullName evidence="3">DUF4468 domain-containing protein</fullName>
    </recommendedName>
</protein>
<accession>A0ABV8QSZ3</accession>
<gene>
    <name evidence="1" type="ORF">ACFOWM_07865</name>
</gene>
<comment type="caution">
    <text evidence="1">The sequence shown here is derived from an EMBL/GenBank/DDBJ whole genome shotgun (WGS) entry which is preliminary data.</text>
</comment>
<evidence type="ECO:0000313" key="1">
    <source>
        <dbReference type="EMBL" id="MFC4262787.1"/>
    </source>
</evidence>
<proteinExistence type="predicted"/>
<organism evidence="1 2">
    <name type="scientific">Ferruginibacter yonginensis</name>
    <dbReference type="NCBI Taxonomy" id="1310416"/>
    <lineage>
        <taxon>Bacteria</taxon>
        <taxon>Pseudomonadati</taxon>
        <taxon>Bacteroidota</taxon>
        <taxon>Chitinophagia</taxon>
        <taxon>Chitinophagales</taxon>
        <taxon>Chitinophagaceae</taxon>
        <taxon>Ferruginibacter</taxon>
    </lineage>
</organism>
<evidence type="ECO:0000313" key="2">
    <source>
        <dbReference type="Proteomes" id="UP001595907"/>
    </source>
</evidence>